<dbReference type="OrthoDB" id="7876422at2"/>
<gene>
    <name evidence="1" type="ORF">So717_22850</name>
</gene>
<evidence type="ECO:0000313" key="1">
    <source>
        <dbReference type="EMBL" id="GFE50532.1"/>
    </source>
</evidence>
<keyword evidence="2" id="KW-1185">Reference proteome</keyword>
<dbReference type="EMBL" id="BLIV01000004">
    <property type="protein sequence ID" value="GFE50532.1"/>
    <property type="molecule type" value="Genomic_DNA"/>
</dbReference>
<protein>
    <submittedName>
        <fullName evidence="1">Uncharacterized protein</fullName>
    </submittedName>
</protein>
<evidence type="ECO:0000313" key="2">
    <source>
        <dbReference type="Proteomes" id="UP000436522"/>
    </source>
</evidence>
<dbReference type="AlphaFoldDB" id="A0A640VS77"/>
<sequence length="92" mass="10249">MKHNTDPPPNARPAIRLNIEDWLPYLAEPDMPETEKIALIETLWSIVLAFVDLGWDYDAGEKTSGQSVDLTAVLRQAVLNSEGTKTEDEEPA</sequence>
<accession>A0A640VS77</accession>
<comment type="caution">
    <text evidence="1">The sequence shown here is derived from an EMBL/GenBank/DDBJ whole genome shotgun (WGS) entry which is preliminary data.</text>
</comment>
<reference evidence="1 2" key="1">
    <citation type="submission" date="2019-12" db="EMBL/GenBank/DDBJ databases">
        <title>Roseobacter cerasinus sp. nov., isolated from seawater around aquaculture.</title>
        <authorList>
            <person name="Muramatsu S."/>
            <person name="Takabe Y."/>
            <person name="Mori K."/>
            <person name="Takaichi S."/>
            <person name="Hanada S."/>
        </authorList>
    </citation>
    <scope>NUCLEOTIDE SEQUENCE [LARGE SCALE GENOMIC DNA]</scope>
    <source>
        <strain evidence="1 2">AI77</strain>
    </source>
</reference>
<organism evidence="1 2">
    <name type="scientific">Roseobacter cerasinus</name>
    <dbReference type="NCBI Taxonomy" id="2602289"/>
    <lineage>
        <taxon>Bacteria</taxon>
        <taxon>Pseudomonadati</taxon>
        <taxon>Pseudomonadota</taxon>
        <taxon>Alphaproteobacteria</taxon>
        <taxon>Rhodobacterales</taxon>
        <taxon>Roseobacteraceae</taxon>
        <taxon>Roseobacter</taxon>
    </lineage>
</organism>
<name>A0A640VS77_9RHOB</name>
<dbReference type="RefSeq" id="WP_159977401.1">
    <property type="nucleotide sequence ID" value="NZ_BLIV01000004.1"/>
</dbReference>
<dbReference type="Proteomes" id="UP000436522">
    <property type="component" value="Unassembled WGS sequence"/>
</dbReference>
<proteinExistence type="predicted"/>